<feature type="compositionally biased region" description="Acidic residues" evidence="1">
    <location>
        <begin position="136"/>
        <end position="145"/>
    </location>
</feature>
<keyword evidence="3" id="KW-1185">Reference proteome</keyword>
<proteinExistence type="predicted"/>
<feature type="signal peptide" evidence="2">
    <location>
        <begin position="1"/>
        <end position="22"/>
    </location>
</feature>
<keyword evidence="2" id="KW-0732">Signal</keyword>
<feature type="compositionally biased region" description="Basic residues" evidence="1">
    <location>
        <begin position="30"/>
        <end position="43"/>
    </location>
</feature>
<evidence type="ECO:0000256" key="1">
    <source>
        <dbReference type="SAM" id="MobiDB-lite"/>
    </source>
</evidence>
<name>A0A915NMG7_9BILA</name>
<evidence type="ECO:0000313" key="4">
    <source>
        <dbReference type="WBParaSite" id="scf7180000418473.g2427"/>
    </source>
</evidence>
<protein>
    <submittedName>
        <fullName evidence="4">Uncharacterized protein</fullName>
    </submittedName>
</protein>
<dbReference type="AlphaFoldDB" id="A0A915NMG7"/>
<organism evidence="3 4">
    <name type="scientific">Meloidogyne floridensis</name>
    <dbReference type="NCBI Taxonomy" id="298350"/>
    <lineage>
        <taxon>Eukaryota</taxon>
        <taxon>Metazoa</taxon>
        <taxon>Ecdysozoa</taxon>
        <taxon>Nematoda</taxon>
        <taxon>Chromadorea</taxon>
        <taxon>Rhabditida</taxon>
        <taxon>Tylenchina</taxon>
        <taxon>Tylenchomorpha</taxon>
        <taxon>Tylenchoidea</taxon>
        <taxon>Meloidogynidae</taxon>
        <taxon>Meloidogyninae</taxon>
        <taxon>Meloidogyne</taxon>
    </lineage>
</organism>
<evidence type="ECO:0000313" key="3">
    <source>
        <dbReference type="Proteomes" id="UP000887560"/>
    </source>
</evidence>
<dbReference type="Proteomes" id="UP000887560">
    <property type="component" value="Unplaced"/>
</dbReference>
<dbReference type="WBParaSite" id="scf7180000418473.g2427">
    <property type="protein sequence ID" value="scf7180000418473.g2427"/>
    <property type="gene ID" value="scf7180000418473.g2427"/>
</dbReference>
<reference evidence="4" key="1">
    <citation type="submission" date="2022-11" db="UniProtKB">
        <authorList>
            <consortium name="WormBaseParasite"/>
        </authorList>
    </citation>
    <scope>IDENTIFICATION</scope>
</reference>
<feature type="region of interest" description="Disordered" evidence="1">
    <location>
        <begin position="76"/>
        <end position="145"/>
    </location>
</feature>
<feature type="chain" id="PRO_5037954280" evidence="2">
    <location>
        <begin position="23"/>
        <end position="145"/>
    </location>
</feature>
<sequence>MKYTKISTILCLIVLLIVLIDCVKNEGRRGTGRGRGRGGRGRGRAHEFQPIVQTSSFVPPSLLESSALREVNVHGQSVEGPNISGSTAEGLYVGSGRAVQGGGGPSGSGTHDSNIQGPNEEGTSGHRQTSNIIQESDGEESEETE</sequence>
<feature type="region of interest" description="Disordered" evidence="1">
    <location>
        <begin position="28"/>
        <end position="53"/>
    </location>
</feature>
<accession>A0A915NMG7</accession>
<feature type="compositionally biased region" description="Polar residues" evidence="1">
    <location>
        <begin position="114"/>
        <end position="134"/>
    </location>
</feature>
<evidence type="ECO:0000256" key="2">
    <source>
        <dbReference type="SAM" id="SignalP"/>
    </source>
</evidence>